<keyword evidence="1 4" id="KW-0808">Transferase</keyword>
<feature type="domain" description="Glycosyl transferase family 1" evidence="2">
    <location>
        <begin position="209"/>
        <end position="369"/>
    </location>
</feature>
<name>B7JZB9_RIPO1</name>
<dbReference type="CAZy" id="GT4">
    <property type="family name" value="Glycosyltransferase Family 4"/>
</dbReference>
<dbReference type="HOGENOM" id="CLU_009583_2_1_3"/>
<dbReference type="OrthoDB" id="502646at2"/>
<keyword evidence="5" id="KW-1185">Reference proteome</keyword>
<dbReference type="InterPro" id="IPR001296">
    <property type="entry name" value="Glyco_trans_1"/>
</dbReference>
<dbReference type="Pfam" id="PF13579">
    <property type="entry name" value="Glyco_trans_4_4"/>
    <property type="match status" value="1"/>
</dbReference>
<dbReference type="SUPFAM" id="SSF53756">
    <property type="entry name" value="UDP-Glycosyltransferase/glycogen phosphorylase"/>
    <property type="match status" value="1"/>
</dbReference>
<dbReference type="STRING" id="41431.PCC8801_3362"/>
<dbReference type="PANTHER" id="PTHR46401">
    <property type="entry name" value="GLYCOSYLTRANSFERASE WBBK-RELATED"/>
    <property type="match status" value="1"/>
</dbReference>
<proteinExistence type="predicted"/>
<evidence type="ECO:0000256" key="1">
    <source>
        <dbReference type="ARBA" id="ARBA00022679"/>
    </source>
</evidence>
<evidence type="ECO:0000313" key="4">
    <source>
        <dbReference type="EMBL" id="ACK67330.1"/>
    </source>
</evidence>
<dbReference type="Pfam" id="PF00534">
    <property type="entry name" value="Glycos_transf_1"/>
    <property type="match status" value="1"/>
</dbReference>
<dbReference type="EMBL" id="CP001287">
    <property type="protein sequence ID" value="ACK67330.1"/>
    <property type="molecule type" value="Genomic_DNA"/>
</dbReference>
<dbReference type="KEGG" id="cyp:PCC8801_3362"/>
<dbReference type="CDD" id="cd03801">
    <property type="entry name" value="GT4_PimA-like"/>
    <property type="match status" value="1"/>
</dbReference>
<dbReference type="RefSeq" id="WP_012596591.1">
    <property type="nucleotide sequence ID" value="NC_011726.1"/>
</dbReference>
<accession>B7JZB9</accession>
<dbReference type="AlphaFoldDB" id="B7JZB9"/>
<organism evidence="4 5">
    <name type="scientific">Rippkaea orientalis (strain PCC 8801 / RF-1)</name>
    <name type="common">Cyanothece sp. (strain PCC 8801)</name>
    <dbReference type="NCBI Taxonomy" id="41431"/>
    <lineage>
        <taxon>Bacteria</taxon>
        <taxon>Bacillati</taxon>
        <taxon>Cyanobacteriota</taxon>
        <taxon>Cyanophyceae</taxon>
        <taxon>Oscillatoriophycideae</taxon>
        <taxon>Chroococcales</taxon>
        <taxon>Aphanothecaceae</taxon>
        <taxon>Rippkaea</taxon>
        <taxon>Rippkaea orientalis</taxon>
    </lineage>
</organism>
<protein>
    <submittedName>
        <fullName evidence="4">Glycosyl transferase group 1</fullName>
    </submittedName>
</protein>
<dbReference type="Proteomes" id="UP000008204">
    <property type="component" value="Chromosome"/>
</dbReference>
<dbReference type="PANTHER" id="PTHR46401:SF2">
    <property type="entry name" value="GLYCOSYLTRANSFERASE WBBK-RELATED"/>
    <property type="match status" value="1"/>
</dbReference>
<gene>
    <name evidence="4" type="ordered locus">PCC8801_3362</name>
</gene>
<dbReference type="Gene3D" id="3.40.50.2000">
    <property type="entry name" value="Glycogen Phosphorylase B"/>
    <property type="match status" value="2"/>
</dbReference>
<evidence type="ECO:0000259" key="3">
    <source>
        <dbReference type="Pfam" id="PF13579"/>
    </source>
</evidence>
<evidence type="ECO:0000313" key="5">
    <source>
        <dbReference type="Proteomes" id="UP000008204"/>
    </source>
</evidence>
<evidence type="ECO:0000259" key="2">
    <source>
        <dbReference type="Pfam" id="PF00534"/>
    </source>
</evidence>
<dbReference type="eggNOG" id="COG0438">
    <property type="taxonomic scope" value="Bacteria"/>
</dbReference>
<dbReference type="GO" id="GO:0009103">
    <property type="term" value="P:lipopolysaccharide biosynthetic process"/>
    <property type="evidence" value="ECO:0007669"/>
    <property type="project" value="TreeGrafter"/>
</dbReference>
<sequence length="393" mass="44670">MQLLYTLTTYPPTIGGAQLHQHLLAQYLSQKHQIQVISQWDKNRTDWLLGTTINAPSSNFDYTIDGINVHRLGLTSAEKRSLIPYLPFYYPLMEIALPPIANCLEKKLHFYAENADLIHNVRIGREGLSYASFQAATTHNIPFILTPVHHPRWAGWLYRAYLKLYQLADAVIALTQAEKEILIDLGVSEERIHITGHGPILAEKADPNNFKERHHLQEPIILFLGQHYPYKGYQQLLKAAPLIWQKIPEAQFVFIGPQVKQSETYFEQFQDPRIHRLGSVSLQEKTDALAACNVLCVPSTQESFGGVYTEAWSFGKPVIGCNIPAVSEVISEGKDGYLVNQNCSEIAEKICYLLLNPTEAEILGKTGKSKVEKYFNWQHLSEITEEIYKKVCH</sequence>
<feature type="domain" description="Glycosyltransferase subfamily 4-like N-terminal" evidence="3">
    <location>
        <begin position="17"/>
        <end position="195"/>
    </location>
</feature>
<reference evidence="5" key="1">
    <citation type="journal article" date="2011" name="MBio">
        <title>Novel metabolic attributes of the genus Cyanothece, comprising a group of unicellular nitrogen-fixing Cyanobacteria.</title>
        <authorList>
            <person name="Bandyopadhyay A."/>
            <person name="Elvitigala T."/>
            <person name="Welsh E."/>
            <person name="Stockel J."/>
            <person name="Liberton M."/>
            <person name="Min H."/>
            <person name="Sherman L.A."/>
            <person name="Pakrasi H.B."/>
        </authorList>
    </citation>
    <scope>NUCLEOTIDE SEQUENCE [LARGE SCALE GENOMIC DNA]</scope>
    <source>
        <strain evidence="5">PCC 8801</strain>
    </source>
</reference>
<dbReference type="InterPro" id="IPR028098">
    <property type="entry name" value="Glyco_trans_4-like_N"/>
</dbReference>
<dbReference type="GO" id="GO:0016757">
    <property type="term" value="F:glycosyltransferase activity"/>
    <property type="evidence" value="ECO:0007669"/>
    <property type="project" value="InterPro"/>
</dbReference>